<sequence>DYPAVAAACARNGIDPVTQPIPVAAAAHYHMGGVATDAHGRSSLGGLWVCGEASSTGLHGANRLASNGLLEALVFARRAAQDMLEECSAGDSGAVTLPDLPAGETPDEALVTQLRQTMTSHVGVLRDAAGLQRALATIAQIEASQPNCAQLQNMTATARLIAASALARRESRGAHCRTDYPNTLDEAARSFMTLAEATAFRSNLEELPA</sequence>
<feature type="domain" description="FAD-dependent oxidoreductase 2 FAD-binding" evidence="9">
    <location>
        <begin position="12"/>
        <end position="69"/>
    </location>
</feature>
<dbReference type="Gene3D" id="3.90.700.10">
    <property type="entry name" value="Succinate dehydrogenase/fumarate reductase flavoprotein, catalytic domain"/>
    <property type="match status" value="1"/>
</dbReference>
<evidence type="ECO:0000256" key="6">
    <source>
        <dbReference type="ARBA" id="ARBA00022642"/>
    </source>
</evidence>
<keyword evidence="8" id="KW-0560">Oxidoreductase</keyword>
<dbReference type="EC" id="1.4.3.16" evidence="4"/>
<protein>
    <recommendedName>
        <fullName evidence="4">L-aspartate oxidase</fullName>
        <ecNumber evidence="4">1.4.3.16</ecNumber>
    </recommendedName>
</protein>
<evidence type="ECO:0000256" key="7">
    <source>
        <dbReference type="ARBA" id="ARBA00022827"/>
    </source>
</evidence>
<dbReference type="EMBL" id="LAZR01062038">
    <property type="protein sequence ID" value="KKK62343.1"/>
    <property type="molecule type" value="Genomic_DNA"/>
</dbReference>
<dbReference type="UniPathway" id="UPA00253">
    <property type="reaction ID" value="UER00326"/>
</dbReference>
<dbReference type="PANTHER" id="PTHR42716:SF2">
    <property type="entry name" value="L-ASPARTATE OXIDASE, CHLOROPLASTIC"/>
    <property type="match status" value="1"/>
</dbReference>
<dbReference type="Gene3D" id="1.20.58.100">
    <property type="entry name" value="Fumarate reductase/succinate dehydrogenase flavoprotein-like, C-terminal domain"/>
    <property type="match status" value="1"/>
</dbReference>
<evidence type="ECO:0000259" key="9">
    <source>
        <dbReference type="Pfam" id="PF00890"/>
    </source>
</evidence>
<comment type="similarity">
    <text evidence="3">Belongs to the FAD-dependent oxidoreductase 2 family. NadB subfamily.</text>
</comment>
<dbReference type="Gene3D" id="3.50.50.60">
    <property type="entry name" value="FAD/NAD(P)-binding domain"/>
    <property type="match status" value="1"/>
</dbReference>
<proteinExistence type="inferred from homology"/>
<feature type="non-terminal residue" evidence="11">
    <location>
        <position position="1"/>
    </location>
</feature>
<keyword evidence="6" id="KW-0662">Pyridine nucleotide biosynthesis</keyword>
<evidence type="ECO:0000256" key="8">
    <source>
        <dbReference type="ARBA" id="ARBA00023002"/>
    </source>
</evidence>
<organism evidence="11">
    <name type="scientific">marine sediment metagenome</name>
    <dbReference type="NCBI Taxonomy" id="412755"/>
    <lineage>
        <taxon>unclassified sequences</taxon>
        <taxon>metagenomes</taxon>
        <taxon>ecological metagenomes</taxon>
    </lineage>
</organism>
<comment type="pathway">
    <text evidence="2">Cofactor biosynthesis; NAD(+) biosynthesis; iminoaspartate from L-aspartate (oxidase route): step 1/1.</text>
</comment>
<reference evidence="11" key="1">
    <citation type="journal article" date="2015" name="Nature">
        <title>Complex archaea that bridge the gap between prokaryotes and eukaryotes.</title>
        <authorList>
            <person name="Spang A."/>
            <person name="Saw J.H."/>
            <person name="Jorgensen S.L."/>
            <person name="Zaremba-Niedzwiedzka K."/>
            <person name="Martijn J."/>
            <person name="Lind A.E."/>
            <person name="van Eijk R."/>
            <person name="Schleper C."/>
            <person name="Guy L."/>
            <person name="Ettema T.J."/>
        </authorList>
    </citation>
    <scope>NUCLEOTIDE SEQUENCE</scope>
</reference>
<dbReference type="Pfam" id="PF02910">
    <property type="entry name" value="Succ_DH_flav_C"/>
    <property type="match status" value="1"/>
</dbReference>
<dbReference type="InterPro" id="IPR036188">
    <property type="entry name" value="FAD/NAD-bd_sf"/>
</dbReference>
<comment type="cofactor">
    <cofactor evidence="1">
        <name>FAD</name>
        <dbReference type="ChEBI" id="CHEBI:57692"/>
    </cofactor>
</comment>
<dbReference type="InterPro" id="IPR027477">
    <property type="entry name" value="Succ_DH/fumarate_Rdtase_cat_sf"/>
</dbReference>
<evidence type="ECO:0000256" key="2">
    <source>
        <dbReference type="ARBA" id="ARBA00004950"/>
    </source>
</evidence>
<evidence type="ECO:0000256" key="5">
    <source>
        <dbReference type="ARBA" id="ARBA00022630"/>
    </source>
</evidence>
<dbReference type="InterPro" id="IPR003953">
    <property type="entry name" value="FAD-dep_OxRdtase_2_FAD-bd"/>
</dbReference>
<keyword evidence="5" id="KW-0285">Flavoprotein</keyword>
<evidence type="ECO:0000256" key="1">
    <source>
        <dbReference type="ARBA" id="ARBA00001974"/>
    </source>
</evidence>
<feature type="domain" description="Fumarate reductase/succinate dehydrogenase flavoprotein-like C-terminal" evidence="10">
    <location>
        <begin position="113"/>
        <end position="189"/>
    </location>
</feature>
<gene>
    <name evidence="11" type="ORF">LCGC14_3005290</name>
</gene>
<dbReference type="Pfam" id="PF00890">
    <property type="entry name" value="FAD_binding_2"/>
    <property type="match status" value="1"/>
</dbReference>
<evidence type="ECO:0000313" key="11">
    <source>
        <dbReference type="EMBL" id="KKK62343.1"/>
    </source>
</evidence>
<accession>A0A0F8X0B3</accession>
<dbReference type="InterPro" id="IPR015939">
    <property type="entry name" value="Fum_Rdtase/Succ_DH_flav-like_C"/>
</dbReference>
<evidence type="ECO:0000256" key="3">
    <source>
        <dbReference type="ARBA" id="ARBA00008562"/>
    </source>
</evidence>
<dbReference type="SUPFAM" id="SSF51905">
    <property type="entry name" value="FAD/NAD(P)-binding domain"/>
    <property type="match status" value="1"/>
</dbReference>
<evidence type="ECO:0000259" key="10">
    <source>
        <dbReference type="Pfam" id="PF02910"/>
    </source>
</evidence>
<dbReference type="SUPFAM" id="SSF46977">
    <property type="entry name" value="Succinate dehydrogenase/fumarate reductase flavoprotein C-terminal domain"/>
    <property type="match status" value="1"/>
</dbReference>
<name>A0A0F8X0B3_9ZZZZ</name>
<dbReference type="PANTHER" id="PTHR42716">
    <property type="entry name" value="L-ASPARTATE OXIDASE"/>
    <property type="match status" value="1"/>
</dbReference>
<dbReference type="GO" id="GO:0034628">
    <property type="term" value="P:'de novo' NAD+ biosynthetic process from L-aspartate"/>
    <property type="evidence" value="ECO:0007669"/>
    <property type="project" value="TreeGrafter"/>
</dbReference>
<dbReference type="AlphaFoldDB" id="A0A0F8X0B3"/>
<dbReference type="GO" id="GO:0008734">
    <property type="term" value="F:L-aspartate oxidase activity"/>
    <property type="evidence" value="ECO:0007669"/>
    <property type="project" value="UniProtKB-EC"/>
</dbReference>
<comment type="caution">
    <text evidence="11">The sequence shown here is derived from an EMBL/GenBank/DDBJ whole genome shotgun (WGS) entry which is preliminary data.</text>
</comment>
<evidence type="ECO:0000256" key="4">
    <source>
        <dbReference type="ARBA" id="ARBA00012173"/>
    </source>
</evidence>
<keyword evidence="7" id="KW-0274">FAD</keyword>
<dbReference type="InterPro" id="IPR005288">
    <property type="entry name" value="NadB"/>
</dbReference>
<dbReference type="InterPro" id="IPR037099">
    <property type="entry name" value="Fum_R/Succ_DH_flav-like_C_sf"/>
</dbReference>